<evidence type="ECO:0000313" key="15">
    <source>
        <dbReference type="EMBL" id="CAG9312189.1"/>
    </source>
</evidence>
<dbReference type="GO" id="GO:0030430">
    <property type="term" value="C:host cell cytoplasm"/>
    <property type="evidence" value="ECO:0007669"/>
    <property type="project" value="UniProtKB-SubCell"/>
</dbReference>
<comment type="caution">
    <text evidence="15">The sequence shown here is derived from an EMBL/GenBank/DDBJ whole genome shotgun (WGS) entry which is preliminary data.</text>
</comment>
<evidence type="ECO:0000256" key="6">
    <source>
        <dbReference type="ARBA" id="ARBA00023110"/>
    </source>
</evidence>
<dbReference type="Proteomes" id="UP001162131">
    <property type="component" value="Unassembled WGS sequence"/>
</dbReference>
<keyword evidence="7" id="KW-1035">Host cytoplasm</keyword>
<evidence type="ECO:0000313" key="16">
    <source>
        <dbReference type="Proteomes" id="UP001162131"/>
    </source>
</evidence>
<dbReference type="FunFam" id="3.10.50.40:FF:000010">
    <property type="entry name" value="Peptidyl-prolyl cis-trans isomerase Pin1"/>
    <property type="match status" value="1"/>
</dbReference>
<dbReference type="InterPro" id="IPR000297">
    <property type="entry name" value="PPIase_PpiC"/>
</dbReference>
<evidence type="ECO:0000256" key="13">
    <source>
        <dbReference type="SAM" id="MobiDB-lite"/>
    </source>
</evidence>
<evidence type="ECO:0000256" key="8">
    <source>
        <dbReference type="ARBA" id="ARBA00023235"/>
    </source>
</evidence>
<reference evidence="15" key="1">
    <citation type="submission" date="2021-09" db="EMBL/GenBank/DDBJ databases">
        <authorList>
            <consortium name="AG Swart"/>
            <person name="Singh M."/>
            <person name="Singh A."/>
            <person name="Seah K."/>
            <person name="Emmerich C."/>
        </authorList>
    </citation>
    <scope>NUCLEOTIDE SEQUENCE</scope>
    <source>
        <strain evidence="15">ATCC30299</strain>
    </source>
</reference>
<keyword evidence="8 11" id="KW-0413">Isomerase</keyword>
<evidence type="ECO:0000256" key="7">
    <source>
        <dbReference type="ARBA" id="ARBA00023200"/>
    </source>
</evidence>
<keyword evidence="4" id="KW-1048">Host nucleus</keyword>
<keyword evidence="16" id="KW-1185">Reference proteome</keyword>
<protein>
    <recommendedName>
        <fullName evidence="12">Peptidyl-prolyl cis-trans isomerase</fullName>
        <ecNumber evidence="12">5.2.1.8</ecNumber>
    </recommendedName>
</protein>
<accession>A0AAU9IK56</accession>
<comment type="function">
    <text evidence="9">Peptidyl-prolyl cis/trans isomerase (PPIase) that acts as a key virulence factor by promoting host leukocyte transformation. Binds to and isomerizes specific phosphorylated Ser/Thr-Pro (pSer/Thr-Pro) motifs in a subset of proteins, resulting in conformational changes in the proteins. Promotes host leukocyte transformation by binding to phosphorylated host FBXW7, disrupting dimerization and promoting FBXW7 autoubiquitination and subsequent degradation. Degradation of host FBXW7, leads to stabilization of JUN, which promotes cell transformation.</text>
</comment>
<evidence type="ECO:0000256" key="3">
    <source>
        <dbReference type="ARBA" id="ARBA00004192"/>
    </source>
</evidence>
<evidence type="ECO:0000256" key="11">
    <source>
        <dbReference type="PROSITE-ProRule" id="PRU00278"/>
    </source>
</evidence>
<dbReference type="AlphaFoldDB" id="A0AAU9IK56"/>
<dbReference type="EMBL" id="CAJZBQ010000005">
    <property type="protein sequence ID" value="CAG9312189.1"/>
    <property type="molecule type" value="Genomic_DNA"/>
</dbReference>
<evidence type="ECO:0000256" key="12">
    <source>
        <dbReference type="RuleBase" id="RU363014"/>
    </source>
</evidence>
<dbReference type="SUPFAM" id="SSF54534">
    <property type="entry name" value="FKBP-like"/>
    <property type="match status" value="1"/>
</dbReference>
<evidence type="ECO:0000256" key="10">
    <source>
        <dbReference type="ARBA" id="ARBA00066165"/>
    </source>
</evidence>
<comment type="subcellular location">
    <subcellularLocation>
        <location evidence="3">Host cytoplasm</location>
    </subcellularLocation>
    <subcellularLocation>
        <location evidence="2">Host nucleus</location>
    </subcellularLocation>
</comment>
<comment type="subunit">
    <text evidence="10">Interacts with host FBXW7; leading to FBXW7 autoubiquitination and subsequent degradation.</text>
</comment>
<dbReference type="GO" id="GO:0005634">
    <property type="term" value="C:nucleus"/>
    <property type="evidence" value="ECO:0007669"/>
    <property type="project" value="TreeGrafter"/>
</dbReference>
<dbReference type="GO" id="GO:0042025">
    <property type="term" value="C:host cell nucleus"/>
    <property type="evidence" value="ECO:0007669"/>
    <property type="project" value="UniProtKB-SubCell"/>
</dbReference>
<evidence type="ECO:0000259" key="14">
    <source>
        <dbReference type="PROSITE" id="PS50198"/>
    </source>
</evidence>
<comment type="catalytic activity">
    <reaction evidence="1 12">
        <text>[protein]-peptidylproline (omega=180) = [protein]-peptidylproline (omega=0)</text>
        <dbReference type="Rhea" id="RHEA:16237"/>
        <dbReference type="Rhea" id="RHEA-COMP:10747"/>
        <dbReference type="Rhea" id="RHEA-COMP:10748"/>
        <dbReference type="ChEBI" id="CHEBI:83833"/>
        <dbReference type="ChEBI" id="CHEBI:83834"/>
        <dbReference type="EC" id="5.2.1.8"/>
    </reaction>
</comment>
<dbReference type="PROSITE" id="PS50198">
    <property type="entry name" value="PPIC_PPIASE_2"/>
    <property type="match status" value="1"/>
</dbReference>
<dbReference type="Pfam" id="PF00639">
    <property type="entry name" value="Rotamase"/>
    <property type="match status" value="1"/>
</dbReference>
<evidence type="ECO:0000256" key="5">
    <source>
        <dbReference type="ARBA" id="ARBA00023026"/>
    </source>
</evidence>
<evidence type="ECO:0000256" key="4">
    <source>
        <dbReference type="ARBA" id="ARBA00022562"/>
    </source>
</evidence>
<dbReference type="Gene3D" id="3.10.50.40">
    <property type="match status" value="1"/>
</dbReference>
<evidence type="ECO:0000256" key="1">
    <source>
        <dbReference type="ARBA" id="ARBA00000971"/>
    </source>
</evidence>
<evidence type="ECO:0000256" key="9">
    <source>
        <dbReference type="ARBA" id="ARBA00054022"/>
    </source>
</evidence>
<evidence type="ECO:0000256" key="2">
    <source>
        <dbReference type="ARBA" id="ARBA00004147"/>
    </source>
</evidence>
<dbReference type="PANTHER" id="PTHR10657">
    <property type="entry name" value="PEPTIDYL-PROLYL CIS-TRANS ISOMERASE"/>
    <property type="match status" value="1"/>
</dbReference>
<dbReference type="PANTHER" id="PTHR10657:SF4">
    <property type="entry name" value="PEPTIDYL-PROLYL CIS-TRANS ISOMERASE-RELATED"/>
    <property type="match status" value="1"/>
</dbReference>
<proteinExistence type="predicted"/>
<dbReference type="GO" id="GO:0003755">
    <property type="term" value="F:peptidyl-prolyl cis-trans isomerase activity"/>
    <property type="evidence" value="ECO:0007669"/>
    <property type="project" value="UniProtKB-UniRule"/>
</dbReference>
<feature type="region of interest" description="Disordered" evidence="13">
    <location>
        <begin position="1"/>
        <end position="27"/>
    </location>
</feature>
<dbReference type="EC" id="5.2.1.8" evidence="12"/>
<organism evidence="15 16">
    <name type="scientific">Blepharisma stoltei</name>
    <dbReference type="NCBI Taxonomy" id="1481888"/>
    <lineage>
        <taxon>Eukaryota</taxon>
        <taxon>Sar</taxon>
        <taxon>Alveolata</taxon>
        <taxon>Ciliophora</taxon>
        <taxon>Postciliodesmatophora</taxon>
        <taxon>Heterotrichea</taxon>
        <taxon>Heterotrichida</taxon>
        <taxon>Blepharismidae</taxon>
        <taxon>Blepharisma</taxon>
    </lineage>
</organism>
<dbReference type="InterPro" id="IPR046357">
    <property type="entry name" value="PPIase_dom_sf"/>
</dbReference>
<sequence length="113" mass="12388">MDSRVRASHILLKHTGSRNPNDSYRKRPVTRSFEEAKAGIERVQKRLAAGERFDAIARELSECGSAANGGDLGFFTRGQMQKPFEDAAFELQPGQMSGPVVSDSGIHIILRTG</sequence>
<dbReference type="GO" id="GO:0005829">
    <property type="term" value="C:cytosol"/>
    <property type="evidence" value="ECO:0007669"/>
    <property type="project" value="TreeGrafter"/>
</dbReference>
<keyword evidence="5" id="KW-0843">Virulence</keyword>
<name>A0AAU9IK56_9CILI</name>
<dbReference type="InterPro" id="IPR051370">
    <property type="entry name" value="PPIase_Pin1"/>
</dbReference>
<feature type="domain" description="PpiC" evidence="14">
    <location>
        <begin position="2"/>
        <end position="113"/>
    </location>
</feature>
<keyword evidence="6 11" id="KW-0697">Rotamase</keyword>
<gene>
    <name evidence="15" type="ORF">BSTOLATCC_MIC5436</name>
</gene>